<dbReference type="InterPro" id="IPR007527">
    <property type="entry name" value="Znf_SWIM"/>
</dbReference>
<dbReference type="PROSITE" id="PS50966">
    <property type="entry name" value="ZF_SWIM"/>
    <property type="match status" value="1"/>
</dbReference>
<protein>
    <recommendedName>
        <fullName evidence="5">SWIM-type domain-containing protein</fullName>
    </recommendedName>
</protein>
<keyword evidence="1" id="KW-0479">Metal-binding</keyword>
<dbReference type="InterPro" id="IPR006564">
    <property type="entry name" value="Znf_PMZ"/>
</dbReference>
<keyword evidence="7" id="KW-1185">Reference proteome</keyword>
<feature type="domain" description="SWIM-type" evidence="5">
    <location>
        <begin position="442"/>
        <end position="480"/>
    </location>
</feature>
<organism evidence="6 7">
    <name type="scientific">Deinandra increscens subsp. villosa</name>
    <dbReference type="NCBI Taxonomy" id="3103831"/>
    <lineage>
        <taxon>Eukaryota</taxon>
        <taxon>Viridiplantae</taxon>
        <taxon>Streptophyta</taxon>
        <taxon>Embryophyta</taxon>
        <taxon>Tracheophyta</taxon>
        <taxon>Spermatophyta</taxon>
        <taxon>Magnoliopsida</taxon>
        <taxon>eudicotyledons</taxon>
        <taxon>Gunneridae</taxon>
        <taxon>Pentapetalae</taxon>
        <taxon>asterids</taxon>
        <taxon>campanulids</taxon>
        <taxon>Asterales</taxon>
        <taxon>Asteraceae</taxon>
        <taxon>Asteroideae</taxon>
        <taxon>Heliantheae alliance</taxon>
        <taxon>Madieae</taxon>
        <taxon>Madiinae</taxon>
        <taxon>Deinandra</taxon>
    </lineage>
</organism>
<dbReference type="Pfam" id="PF10551">
    <property type="entry name" value="MULE"/>
    <property type="match status" value="1"/>
</dbReference>
<evidence type="ECO:0000256" key="3">
    <source>
        <dbReference type="ARBA" id="ARBA00022833"/>
    </source>
</evidence>
<comment type="caution">
    <text evidence="6">The sequence shown here is derived from an EMBL/GenBank/DDBJ whole genome shotgun (WGS) entry which is preliminary data.</text>
</comment>
<dbReference type="EMBL" id="JBCNJP010000017">
    <property type="protein sequence ID" value="KAK9065088.1"/>
    <property type="molecule type" value="Genomic_DNA"/>
</dbReference>
<dbReference type="AlphaFoldDB" id="A0AAP0D2A3"/>
<evidence type="ECO:0000313" key="7">
    <source>
        <dbReference type="Proteomes" id="UP001408789"/>
    </source>
</evidence>
<dbReference type="PANTHER" id="PTHR47718:SF17">
    <property type="entry name" value="PROTEIN FAR1-RELATED SEQUENCE 5-LIKE"/>
    <property type="match status" value="1"/>
</dbReference>
<evidence type="ECO:0000256" key="2">
    <source>
        <dbReference type="ARBA" id="ARBA00022771"/>
    </source>
</evidence>
<dbReference type="Pfam" id="PF04434">
    <property type="entry name" value="SWIM"/>
    <property type="match status" value="1"/>
</dbReference>
<gene>
    <name evidence="6" type="ORF">SSX86_016471</name>
</gene>
<sequence>MSVKPEEGMIFTSLEEAEAFYYEYAKQSGFTVRKGSQYEVSGVIKGRHFVCSKEGNKPFKKYDSSSVSRKGKNKVKPRKKYSSRTGCVAHIVYTSRDGLSYKVLKFVEGHQHYLVGQEDMHFLRSKRHVTRVQESQIYELSFANLGPVKVFNVMRTKYGGFLRKMLNKKEFLPDYSFEYTVDDEGKLTAMVWADGECKANYQTFGEIVSFDATFNTNKYKMVFVPFTRIDNHFRNVSFGVGLLSSETKESYMWLLEKFLKSFGCQPKVVVTDQDPAMKIAIENVFDQCRHRLCMWHIMNKVADKFGHALCNDVEFKEAMCSIVWMYSIDPEFFDAEWLKLMDDNDLASNKWLREMFEMREMWIPAYFRDEWMSGLMRTTSRSESTNHFFFSAACIYTRAMFNDVQDEIYCSTKNCFGNNTVTGDNTAKVSIKDHDAIGPGLLEVDFTRIDGDITCTCSCKRFERYGLLCSHVFFVFTMFEVLEIP</sequence>
<dbReference type="InterPro" id="IPR004330">
    <property type="entry name" value="FAR1_DNA_bnd_dom"/>
</dbReference>
<dbReference type="SMART" id="SM00575">
    <property type="entry name" value="ZnF_PMZ"/>
    <property type="match status" value="1"/>
</dbReference>
<name>A0AAP0D2A3_9ASTR</name>
<dbReference type="PANTHER" id="PTHR47718">
    <property type="entry name" value="OS01G0519700 PROTEIN"/>
    <property type="match status" value="1"/>
</dbReference>
<accession>A0AAP0D2A3</accession>
<evidence type="ECO:0000259" key="5">
    <source>
        <dbReference type="PROSITE" id="PS50966"/>
    </source>
</evidence>
<keyword evidence="2 4" id="KW-0863">Zinc-finger</keyword>
<proteinExistence type="predicted"/>
<dbReference type="Pfam" id="PF03101">
    <property type="entry name" value="FAR1"/>
    <property type="match status" value="1"/>
</dbReference>
<dbReference type="InterPro" id="IPR018289">
    <property type="entry name" value="MULE_transposase_dom"/>
</dbReference>
<dbReference type="GO" id="GO:0008270">
    <property type="term" value="F:zinc ion binding"/>
    <property type="evidence" value="ECO:0007669"/>
    <property type="project" value="UniProtKB-KW"/>
</dbReference>
<evidence type="ECO:0000256" key="1">
    <source>
        <dbReference type="ARBA" id="ARBA00022723"/>
    </source>
</evidence>
<reference evidence="6 7" key="1">
    <citation type="submission" date="2024-04" db="EMBL/GenBank/DDBJ databases">
        <title>The reference genome of an endangered Asteraceae, Deinandra increscens subsp. villosa, native to the Central Coast of California.</title>
        <authorList>
            <person name="Guilliams M."/>
            <person name="Hasenstab-Lehman K."/>
            <person name="Meyer R."/>
            <person name="Mcevoy S."/>
        </authorList>
    </citation>
    <scope>NUCLEOTIDE SEQUENCE [LARGE SCALE GENOMIC DNA]</scope>
    <source>
        <tissue evidence="6">Leaf</tissue>
    </source>
</reference>
<keyword evidence="3" id="KW-0862">Zinc</keyword>
<evidence type="ECO:0000313" key="6">
    <source>
        <dbReference type="EMBL" id="KAK9065088.1"/>
    </source>
</evidence>
<evidence type="ECO:0000256" key="4">
    <source>
        <dbReference type="PROSITE-ProRule" id="PRU00325"/>
    </source>
</evidence>
<dbReference type="Proteomes" id="UP001408789">
    <property type="component" value="Unassembled WGS sequence"/>
</dbReference>